<dbReference type="Proteomes" id="UP000222056">
    <property type="component" value="Unassembled WGS sequence"/>
</dbReference>
<dbReference type="Pfam" id="PF22617">
    <property type="entry name" value="HCS_D2"/>
    <property type="match status" value="1"/>
</dbReference>
<evidence type="ECO:0000256" key="3">
    <source>
        <dbReference type="ARBA" id="ARBA00022605"/>
    </source>
</evidence>
<dbReference type="PANTHER" id="PTHR43538">
    <property type="entry name" value="ALPHA-IPM SYNTHASE/HOMOCITRATE SYNTHASE"/>
    <property type="match status" value="1"/>
</dbReference>
<dbReference type="InterPro" id="IPR054691">
    <property type="entry name" value="LeuA/HCS_post-cat"/>
</dbReference>
<dbReference type="InterPro" id="IPR000891">
    <property type="entry name" value="PYR_CT"/>
</dbReference>
<dbReference type="GO" id="GO:0043714">
    <property type="term" value="F:(R)-citramalate synthase activity"/>
    <property type="evidence" value="ECO:0007669"/>
    <property type="project" value="UniProtKB-UniRule"/>
</dbReference>
<dbReference type="SUPFAM" id="SSF110921">
    <property type="entry name" value="2-isopropylmalate synthase LeuA, allosteric (dimerisation) domain"/>
    <property type="match status" value="1"/>
</dbReference>
<dbReference type="PROSITE" id="PS50991">
    <property type="entry name" value="PYR_CT"/>
    <property type="match status" value="1"/>
</dbReference>
<keyword evidence="12" id="KW-1185">Reference proteome</keyword>
<evidence type="ECO:0000313" key="11">
    <source>
        <dbReference type="EMBL" id="SEH14839.1"/>
    </source>
</evidence>
<dbReference type="Gene3D" id="1.10.238.260">
    <property type="match status" value="1"/>
</dbReference>
<keyword evidence="5 9" id="KW-0808">Transferase</keyword>
<feature type="domain" description="Pyruvate carboxyltransferase" evidence="10">
    <location>
        <begin position="11"/>
        <end position="275"/>
    </location>
</feature>
<dbReference type="UniPathway" id="UPA00047">
    <property type="reaction ID" value="UER00066"/>
</dbReference>
<evidence type="ECO:0000256" key="8">
    <source>
        <dbReference type="NCBIfam" id="TIGR00977"/>
    </source>
</evidence>
<dbReference type="InterPro" id="IPR013709">
    <property type="entry name" value="2-isopropylmalate_synth_dimer"/>
</dbReference>
<dbReference type="EMBL" id="FNWJ01000002">
    <property type="protein sequence ID" value="SEH14839.1"/>
    <property type="molecule type" value="Genomic_DNA"/>
</dbReference>
<dbReference type="GO" id="GO:0009098">
    <property type="term" value="P:L-leucine biosynthetic process"/>
    <property type="evidence" value="ECO:0007669"/>
    <property type="project" value="InterPro"/>
</dbReference>
<comment type="catalytic activity">
    <reaction evidence="7">
        <text>pyruvate + acetyl-CoA + H2O = (3R)-citramalate + CoA + H(+)</text>
        <dbReference type="Rhea" id="RHEA:19045"/>
        <dbReference type="ChEBI" id="CHEBI:15361"/>
        <dbReference type="ChEBI" id="CHEBI:15377"/>
        <dbReference type="ChEBI" id="CHEBI:15378"/>
        <dbReference type="ChEBI" id="CHEBI:30934"/>
        <dbReference type="ChEBI" id="CHEBI:57287"/>
        <dbReference type="ChEBI" id="CHEBI:57288"/>
        <dbReference type="EC" id="2.3.3.21"/>
    </reaction>
</comment>
<dbReference type="PROSITE" id="PS00815">
    <property type="entry name" value="AIPM_HOMOCIT_SYNTH_1"/>
    <property type="match status" value="1"/>
</dbReference>
<dbReference type="Pfam" id="PF00682">
    <property type="entry name" value="HMGL-like"/>
    <property type="match status" value="1"/>
</dbReference>
<dbReference type="PROSITE" id="PS00816">
    <property type="entry name" value="AIPM_HOMOCIT_SYNTH_2"/>
    <property type="match status" value="1"/>
</dbReference>
<name>A0A1H6FVM0_THEAL</name>
<dbReference type="OrthoDB" id="9803573at2"/>
<dbReference type="InterPro" id="IPR036230">
    <property type="entry name" value="LeuA_allosteric_dom_sf"/>
</dbReference>
<evidence type="ECO:0000256" key="2">
    <source>
        <dbReference type="ARBA" id="ARBA00006154"/>
    </source>
</evidence>
<keyword evidence="6" id="KW-0100">Branched-chain amino acid biosynthesis</keyword>
<dbReference type="GO" id="GO:0009097">
    <property type="term" value="P:isoleucine biosynthetic process"/>
    <property type="evidence" value="ECO:0007669"/>
    <property type="project" value="UniProtKB-UniRule"/>
</dbReference>
<dbReference type="GO" id="GO:0003852">
    <property type="term" value="F:2-isopropylmalate synthase activity"/>
    <property type="evidence" value="ECO:0007669"/>
    <property type="project" value="InterPro"/>
</dbReference>
<dbReference type="SMART" id="SM00917">
    <property type="entry name" value="LeuA_dimer"/>
    <property type="match status" value="1"/>
</dbReference>
<dbReference type="AlphaFoldDB" id="A0A1H6FVM0"/>
<sequence length="540" mass="59248">MEHSSHQNKRVVVYDTTLRDGMQGEGMSLSAEEKVRVAHALDRLGVDLIEAGFPASNPKEETLFALLADETFEHAQIAAFGMTRRRDLAAEQDPALRLLADCFAPVCTIVGKTWKLHLEKVTQVDPQENLRMIEESVAFLVRAGKRVIYDAEHFFDAWREDPSYALRCLAAAVDAGAECVTLCDTNGATLPGAVAAATARVVEELGDRVLVGIHTHDDAGCGVANTLVAVEAGARLVQGTINGYGERCGNANLTTIIPNLQLKMGFDCVRPEQLARLTEISHLIDEICNVTPNPNQPYVGKNAFAHKGGMHIAGVNRDARTFEHIDPALVGADRRILVSELAGKGTIQARADETGLEIDEETAQRVIARVKELEHHGYQFEAADGSLDLLIRKETGNYEPLFRLESWRVISEKRADGRVETEATIKLWVDGKRYVRTAEGNGPVNALDRALRAAIVERYPHLQEIELVNFKVRILDETKGTGAVTRVLIDASDGVETWGAIGVSENIIEASWEALVDSLEAGMLPRRAQHHRPAVAERSR</sequence>
<dbReference type="InterPro" id="IPR013785">
    <property type="entry name" value="Aldolase_TIM"/>
</dbReference>
<dbReference type="Pfam" id="PF08502">
    <property type="entry name" value="LeuA_dimer"/>
    <property type="match status" value="1"/>
</dbReference>
<comment type="similarity">
    <text evidence="2 9">Belongs to the alpha-IPM synthase/homocitrate synthase family.</text>
</comment>
<dbReference type="InterPro" id="IPR005675">
    <property type="entry name" value="Citramal_synthase"/>
</dbReference>
<evidence type="ECO:0000256" key="1">
    <source>
        <dbReference type="ARBA" id="ARBA00004743"/>
    </source>
</evidence>
<evidence type="ECO:0000313" key="12">
    <source>
        <dbReference type="Proteomes" id="UP000222056"/>
    </source>
</evidence>
<keyword evidence="3" id="KW-0028">Amino-acid biosynthesis</keyword>
<comment type="pathway">
    <text evidence="1">Amino-acid biosynthesis; L-isoleucine biosynthesis; 2-oxobutanoate from pyruvate: step 1/3.</text>
</comment>
<dbReference type="PANTHER" id="PTHR43538:SF1">
    <property type="entry name" value="(R)-CITRAMALATE SYNTHASE"/>
    <property type="match status" value="1"/>
</dbReference>
<dbReference type="NCBIfam" id="TIGR00977">
    <property type="entry name" value="citramal_synth"/>
    <property type="match status" value="1"/>
</dbReference>
<dbReference type="Gene3D" id="3.30.160.270">
    <property type="match status" value="1"/>
</dbReference>
<protein>
    <recommendedName>
        <fullName evidence="8">Citramalate synthase</fullName>
        <ecNumber evidence="8">2.3.3.21</ecNumber>
    </recommendedName>
</protein>
<evidence type="ECO:0000256" key="9">
    <source>
        <dbReference type="RuleBase" id="RU003523"/>
    </source>
</evidence>
<evidence type="ECO:0000259" key="10">
    <source>
        <dbReference type="PROSITE" id="PS50991"/>
    </source>
</evidence>
<dbReference type="CDD" id="cd07941">
    <property type="entry name" value="DRE_TIM_LeuA3"/>
    <property type="match status" value="1"/>
</dbReference>
<keyword evidence="4" id="KW-0412">Isoleucine biosynthesis</keyword>
<dbReference type="STRING" id="29539.SAMN02745716_1756"/>
<dbReference type="SUPFAM" id="SSF51569">
    <property type="entry name" value="Aldolase"/>
    <property type="match status" value="1"/>
</dbReference>
<evidence type="ECO:0000256" key="7">
    <source>
        <dbReference type="ARBA" id="ARBA00048263"/>
    </source>
</evidence>
<reference evidence="12" key="1">
    <citation type="submission" date="2016-10" db="EMBL/GenBank/DDBJ databases">
        <authorList>
            <person name="Varghese N."/>
            <person name="Submissions S."/>
        </authorList>
    </citation>
    <scope>NUCLEOTIDE SEQUENCE [LARGE SCALE GENOMIC DNA]</scope>
    <source>
        <strain evidence="12">ATCC 35263</strain>
    </source>
</reference>
<dbReference type="Gene3D" id="3.20.20.70">
    <property type="entry name" value="Aldolase class I"/>
    <property type="match status" value="1"/>
</dbReference>
<evidence type="ECO:0000256" key="4">
    <source>
        <dbReference type="ARBA" id="ARBA00022624"/>
    </source>
</evidence>
<evidence type="ECO:0000256" key="5">
    <source>
        <dbReference type="ARBA" id="ARBA00022679"/>
    </source>
</evidence>
<dbReference type="InterPro" id="IPR002034">
    <property type="entry name" value="AIPM/Hcit_synth_CS"/>
</dbReference>
<proteinExistence type="inferred from homology"/>
<dbReference type="RefSeq" id="WP_093118223.1">
    <property type="nucleotide sequence ID" value="NZ_FNWJ01000002.1"/>
</dbReference>
<dbReference type="EC" id="2.3.3.21" evidence="8"/>
<gene>
    <name evidence="11" type="ORF">SAMN02745716_1756</name>
</gene>
<accession>A0A1H6FVM0</accession>
<organism evidence="11 12">
    <name type="scientific">Thermoleophilum album</name>
    <dbReference type="NCBI Taxonomy" id="29539"/>
    <lineage>
        <taxon>Bacteria</taxon>
        <taxon>Bacillati</taxon>
        <taxon>Actinomycetota</taxon>
        <taxon>Thermoleophilia</taxon>
        <taxon>Thermoleophilales</taxon>
        <taxon>Thermoleophilaceae</taxon>
        <taxon>Thermoleophilum</taxon>
    </lineage>
</organism>
<evidence type="ECO:0000256" key="6">
    <source>
        <dbReference type="ARBA" id="ARBA00023304"/>
    </source>
</evidence>